<gene>
    <name evidence="2" type="ORF">I316_04895</name>
</gene>
<sequence length="118" mass="12358">MGFMTSIREGSISLRRYTSRSSTATSPSRSRSQSSSADSSANVSRTTTPAPLTRQEKLSALLAQSLQTPSLPPPSAASGSSPSAGVEAQVAPVQTAAVDSDANAPKKYRDFLEQAKKR</sequence>
<protein>
    <submittedName>
        <fullName evidence="2">Uncharacterized protein</fullName>
    </submittedName>
</protein>
<dbReference type="AlphaFoldDB" id="A0A1B9GQY3"/>
<organism evidence="2 3">
    <name type="scientific">Kwoniella heveanensis BCC8398</name>
    <dbReference type="NCBI Taxonomy" id="1296120"/>
    <lineage>
        <taxon>Eukaryota</taxon>
        <taxon>Fungi</taxon>
        <taxon>Dikarya</taxon>
        <taxon>Basidiomycota</taxon>
        <taxon>Agaricomycotina</taxon>
        <taxon>Tremellomycetes</taxon>
        <taxon>Tremellales</taxon>
        <taxon>Cryptococcaceae</taxon>
        <taxon>Kwoniella</taxon>
    </lineage>
</organism>
<reference evidence="2 3" key="1">
    <citation type="submission" date="2013-07" db="EMBL/GenBank/DDBJ databases">
        <title>The Genome Sequence of Cryptococcus heveanensis BCC8398.</title>
        <authorList>
            <consortium name="The Broad Institute Genome Sequencing Platform"/>
            <person name="Cuomo C."/>
            <person name="Litvintseva A."/>
            <person name="Chen Y."/>
            <person name="Heitman J."/>
            <person name="Sun S."/>
            <person name="Springer D."/>
            <person name="Dromer F."/>
            <person name="Young S.K."/>
            <person name="Zeng Q."/>
            <person name="Gargeya S."/>
            <person name="Fitzgerald M."/>
            <person name="Abouelleil A."/>
            <person name="Alvarado L."/>
            <person name="Berlin A.M."/>
            <person name="Chapman S.B."/>
            <person name="Dewar J."/>
            <person name="Goldberg J."/>
            <person name="Griggs A."/>
            <person name="Gujja S."/>
            <person name="Hansen M."/>
            <person name="Howarth C."/>
            <person name="Imamovic A."/>
            <person name="Larimer J."/>
            <person name="McCowan C."/>
            <person name="Murphy C."/>
            <person name="Pearson M."/>
            <person name="Priest M."/>
            <person name="Roberts A."/>
            <person name="Saif S."/>
            <person name="Shea T."/>
            <person name="Sykes S."/>
            <person name="Wortman J."/>
            <person name="Nusbaum C."/>
            <person name="Birren B."/>
        </authorList>
    </citation>
    <scope>NUCLEOTIDE SEQUENCE [LARGE SCALE GENOMIC DNA]</scope>
    <source>
        <strain evidence="2 3">BCC8398</strain>
    </source>
</reference>
<feature type="compositionally biased region" description="Low complexity" evidence="1">
    <location>
        <begin position="11"/>
        <end position="46"/>
    </location>
</feature>
<evidence type="ECO:0000313" key="2">
    <source>
        <dbReference type="EMBL" id="OCF33474.1"/>
    </source>
</evidence>
<dbReference type="Proteomes" id="UP000092666">
    <property type="component" value="Unassembled WGS sequence"/>
</dbReference>
<evidence type="ECO:0000256" key="1">
    <source>
        <dbReference type="SAM" id="MobiDB-lite"/>
    </source>
</evidence>
<name>A0A1B9GQY3_9TREE</name>
<evidence type="ECO:0000313" key="3">
    <source>
        <dbReference type="Proteomes" id="UP000092666"/>
    </source>
</evidence>
<feature type="region of interest" description="Disordered" evidence="1">
    <location>
        <begin position="1"/>
        <end position="118"/>
    </location>
</feature>
<reference evidence="3" key="2">
    <citation type="submission" date="2013-12" db="EMBL/GenBank/DDBJ databases">
        <title>Evolution of pathogenesis and genome organization in the Tremellales.</title>
        <authorList>
            <person name="Cuomo C."/>
            <person name="Litvintseva A."/>
            <person name="Heitman J."/>
            <person name="Chen Y."/>
            <person name="Sun S."/>
            <person name="Springer D."/>
            <person name="Dromer F."/>
            <person name="Young S."/>
            <person name="Zeng Q."/>
            <person name="Chapman S."/>
            <person name="Gujja S."/>
            <person name="Saif S."/>
            <person name="Birren B."/>
        </authorList>
    </citation>
    <scope>NUCLEOTIDE SEQUENCE [LARGE SCALE GENOMIC DNA]</scope>
    <source>
        <strain evidence="3">BCC8398</strain>
    </source>
</reference>
<feature type="compositionally biased region" description="Low complexity" evidence="1">
    <location>
        <begin position="58"/>
        <end position="69"/>
    </location>
</feature>
<accession>A0A1B9GQY3</accession>
<feature type="compositionally biased region" description="Low complexity" evidence="1">
    <location>
        <begin position="76"/>
        <end position="85"/>
    </location>
</feature>
<keyword evidence="3" id="KW-1185">Reference proteome</keyword>
<proteinExistence type="predicted"/>
<feature type="compositionally biased region" description="Basic and acidic residues" evidence="1">
    <location>
        <begin position="107"/>
        <end position="118"/>
    </location>
</feature>
<dbReference type="EMBL" id="KI669505">
    <property type="protein sequence ID" value="OCF33474.1"/>
    <property type="molecule type" value="Genomic_DNA"/>
</dbReference>